<gene>
    <name evidence="1" type="ORF">FC92_GL000982</name>
</gene>
<dbReference type="EMBL" id="AZDX01000003">
    <property type="protein sequence ID" value="KRL07915.1"/>
    <property type="molecule type" value="Genomic_DNA"/>
</dbReference>
<sequence length="70" mass="8094">MNNGIAEKIFNHILFIESKISRIVQERKSELDIHDMADLERYSNALKNLSITLTNLEETDYAKLPAMDEV</sequence>
<name>A0A0R1MUB0_9LACO</name>
<dbReference type="STRING" id="1423759.FC92_GL000982"/>
<dbReference type="PATRIC" id="fig|1423759.3.peg.1037"/>
<accession>A0A0R1MUB0</accession>
<dbReference type="Proteomes" id="UP000051448">
    <property type="component" value="Unassembled WGS sequence"/>
</dbReference>
<evidence type="ECO:0000313" key="2">
    <source>
        <dbReference type="Proteomes" id="UP000051448"/>
    </source>
</evidence>
<protein>
    <submittedName>
        <fullName evidence="1">Uncharacterized protein</fullName>
    </submittedName>
</protein>
<dbReference type="RefSeq" id="WP_057868704.1">
    <property type="nucleotide sequence ID" value="NZ_AZDX01000003.1"/>
</dbReference>
<organism evidence="1 2">
    <name type="scientific">Liquorilactobacillus hordei DSM 19519</name>
    <dbReference type="NCBI Taxonomy" id="1423759"/>
    <lineage>
        <taxon>Bacteria</taxon>
        <taxon>Bacillati</taxon>
        <taxon>Bacillota</taxon>
        <taxon>Bacilli</taxon>
        <taxon>Lactobacillales</taxon>
        <taxon>Lactobacillaceae</taxon>
        <taxon>Liquorilactobacillus</taxon>
    </lineage>
</organism>
<evidence type="ECO:0000313" key="1">
    <source>
        <dbReference type="EMBL" id="KRL07915.1"/>
    </source>
</evidence>
<dbReference type="AlphaFoldDB" id="A0A0R1MUB0"/>
<dbReference type="OrthoDB" id="9973028at2"/>
<keyword evidence="2" id="KW-1185">Reference proteome</keyword>
<dbReference type="GeneID" id="98309623"/>
<proteinExistence type="predicted"/>
<comment type="caution">
    <text evidence="1">The sequence shown here is derived from an EMBL/GenBank/DDBJ whole genome shotgun (WGS) entry which is preliminary data.</text>
</comment>
<reference evidence="1 2" key="1">
    <citation type="journal article" date="2015" name="Genome Announc.">
        <title>Expanding the biotechnology potential of lactobacilli through comparative genomics of 213 strains and associated genera.</title>
        <authorList>
            <person name="Sun Z."/>
            <person name="Harris H.M."/>
            <person name="McCann A."/>
            <person name="Guo C."/>
            <person name="Argimon S."/>
            <person name="Zhang W."/>
            <person name="Yang X."/>
            <person name="Jeffery I.B."/>
            <person name="Cooney J.C."/>
            <person name="Kagawa T.F."/>
            <person name="Liu W."/>
            <person name="Song Y."/>
            <person name="Salvetti E."/>
            <person name="Wrobel A."/>
            <person name="Rasinkangas P."/>
            <person name="Parkhill J."/>
            <person name="Rea M.C."/>
            <person name="O'Sullivan O."/>
            <person name="Ritari J."/>
            <person name="Douillard F.P."/>
            <person name="Paul Ross R."/>
            <person name="Yang R."/>
            <person name="Briner A.E."/>
            <person name="Felis G.E."/>
            <person name="de Vos W.M."/>
            <person name="Barrangou R."/>
            <person name="Klaenhammer T.R."/>
            <person name="Caufield P.W."/>
            <person name="Cui Y."/>
            <person name="Zhang H."/>
            <person name="O'Toole P.W."/>
        </authorList>
    </citation>
    <scope>NUCLEOTIDE SEQUENCE [LARGE SCALE GENOMIC DNA]</scope>
    <source>
        <strain evidence="1 2">DSM 19519</strain>
    </source>
</reference>